<dbReference type="KEGG" id="bcom:BAUCODRAFT_35911"/>
<organism evidence="1 2">
    <name type="scientific">Baudoinia panamericana (strain UAMH 10762)</name>
    <name type="common">Angels' share fungus</name>
    <name type="synonym">Baudoinia compniacensis (strain UAMH 10762)</name>
    <dbReference type="NCBI Taxonomy" id="717646"/>
    <lineage>
        <taxon>Eukaryota</taxon>
        <taxon>Fungi</taxon>
        <taxon>Dikarya</taxon>
        <taxon>Ascomycota</taxon>
        <taxon>Pezizomycotina</taxon>
        <taxon>Dothideomycetes</taxon>
        <taxon>Dothideomycetidae</taxon>
        <taxon>Mycosphaerellales</taxon>
        <taxon>Teratosphaeriaceae</taxon>
        <taxon>Baudoinia</taxon>
    </lineage>
</organism>
<gene>
    <name evidence="1" type="ORF">BAUCODRAFT_35911</name>
</gene>
<sequence>MRQLDVAGKLKSRRREANRSHYNYCLLPNSSAYHRVVDRKPREHELSSGKRTAD</sequence>
<reference evidence="1 2" key="1">
    <citation type="journal article" date="2012" name="PLoS Pathog.">
        <title>Diverse lifestyles and strategies of plant pathogenesis encoded in the genomes of eighteen Dothideomycetes fungi.</title>
        <authorList>
            <person name="Ohm R.A."/>
            <person name="Feau N."/>
            <person name="Henrissat B."/>
            <person name="Schoch C.L."/>
            <person name="Horwitz B.A."/>
            <person name="Barry K.W."/>
            <person name="Condon B.J."/>
            <person name="Copeland A.C."/>
            <person name="Dhillon B."/>
            <person name="Glaser F."/>
            <person name="Hesse C.N."/>
            <person name="Kosti I."/>
            <person name="LaButti K."/>
            <person name="Lindquist E.A."/>
            <person name="Lucas S."/>
            <person name="Salamov A.A."/>
            <person name="Bradshaw R.E."/>
            <person name="Ciuffetti L."/>
            <person name="Hamelin R.C."/>
            <person name="Kema G.H.J."/>
            <person name="Lawrence C."/>
            <person name="Scott J.A."/>
            <person name="Spatafora J.W."/>
            <person name="Turgeon B.G."/>
            <person name="de Wit P.J.G.M."/>
            <person name="Zhong S."/>
            <person name="Goodwin S.B."/>
            <person name="Grigoriev I.V."/>
        </authorList>
    </citation>
    <scope>NUCLEOTIDE SEQUENCE [LARGE SCALE GENOMIC DNA]</scope>
    <source>
        <strain evidence="1 2">UAMH 10762</strain>
    </source>
</reference>
<dbReference type="HOGENOM" id="CLU_3049984_0_0_1"/>
<accession>M2N6J9</accession>
<keyword evidence="2" id="KW-1185">Reference proteome</keyword>
<evidence type="ECO:0000313" key="1">
    <source>
        <dbReference type="EMBL" id="EMC94684.1"/>
    </source>
</evidence>
<dbReference type="Proteomes" id="UP000011761">
    <property type="component" value="Unassembled WGS sequence"/>
</dbReference>
<name>M2N6J9_BAUPA</name>
<proteinExistence type="predicted"/>
<dbReference type="AlphaFoldDB" id="M2N6J9"/>
<dbReference type="GeneID" id="19112839"/>
<protein>
    <submittedName>
        <fullName evidence="1">Uncharacterized protein</fullName>
    </submittedName>
</protein>
<dbReference type="RefSeq" id="XP_007678072.1">
    <property type="nucleotide sequence ID" value="XM_007679882.1"/>
</dbReference>
<dbReference type="EMBL" id="KB445558">
    <property type="protein sequence ID" value="EMC94684.1"/>
    <property type="molecule type" value="Genomic_DNA"/>
</dbReference>
<evidence type="ECO:0000313" key="2">
    <source>
        <dbReference type="Proteomes" id="UP000011761"/>
    </source>
</evidence>